<dbReference type="Proteomes" id="UP001369086">
    <property type="component" value="Unassembled WGS sequence"/>
</dbReference>
<accession>A0ABR0ZV24</accession>
<reference evidence="1 2" key="1">
    <citation type="submission" date="2021-05" db="EMBL/GenBank/DDBJ databases">
        <authorList>
            <person name="Zahm M."/>
            <person name="Klopp C."/>
            <person name="Cabau C."/>
            <person name="Kuhl H."/>
            <person name="Suciu R."/>
            <person name="Ciorpac M."/>
            <person name="Holostenco D."/>
            <person name="Gessner J."/>
            <person name="Wuertz S."/>
            <person name="Hohne C."/>
            <person name="Stock M."/>
            <person name="Gislard M."/>
            <person name="Lluch J."/>
            <person name="Milhes M."/>
            <person name="Lampietro C."/>
            <person name="Lopez Roques C."/>
            <person name="Donnadieu C."/>
            <person name="Du K."/>
            <person name="Schartl M."/>
            <person name="Guiguen Y."/>
        </authorList>
    </citation>
    <scope>NUCLEOTIDE SEQUENCE [LARGE SCALE GENOMIC DNA]</scope>
    <source>
        <strain evidence="1">Hh-F2</strain>
        <tissue evidence="1">Blood</tissue>
    </source>
</reference>
<sequence length="112" mass="12560">PAHAYLKVCSAISDPVLNEIKPTSRGTESQNNQQVALQSLGTTVQNRSMLRTEEVHTLHNKWQANRMVTITVTQSVRQIDKTRKITEKSHSTIELIKPGERVKEEAGSNVLK</sequence>
<feature type="non-terminal residue" evidence="1">
    <location>
        <position position="1"/>
    </location>
</feature>
<comment type="caution">
    <text evidence="1">The sequence shown here is derived from an EMBL/GenBank/DDBJ whole genome shotgun (WGS) entry which is preliminary data.</text>
</comment>
<proteinExistence type="predicted"/>
<dbReference type="PANTHER" id="PTHR14731:SF1">
    <property type="entry name" value="BAALC BINDER OF MAP3K1 AND KLF4 B"/>
    <property type="match status" value="1"/>
</dbReference>
<evidence type="ECO:0000313" key="2">
    <source>
        <dbReference type="Proteomes" id="UP001369086"/>
    </source>
</evidence>
<dbReference type="EMBL" id="JAHFZB010000006">
    <property type="protein sequence ID" value="KAK6488661.1"/>
    <property type="molecule type" value="Genomic_DNA"/>
</dbReference>
<gene>
    <name evidence="1" type="ORF">HHUSO_G7542</name>
</gene>
<evidence type="ECO:0000313" key="1">
    <source>
        <dbReference type="EMBL" id="KAK6488661.1"/>
    </source>
</evidence>
<dbReference type="InterPro" id="IPR009728">
    <property type="entry name" value="BAALC"/>
</dbReference>
<dbReference type="PANTHER" id="PTHR14731">
    <property type="entry name" value="BRAIN AND ACUTE LEUKEMIA CYTOPLASMIC PROTEIN"/>
    <property type="match status" value="1"/>
</dbReference>
<organism evidence="1 2">
    <name type="scientific">Huso huso</name>
    <name type="common">Beluga</name>
    <name type="synonym">Acipenser huso</name>
    <dbReference type="NCBI Taxonomy" id="61971"/>
    <lineage>
        <taxon>Eukaryota</taxon>
        <taxon>Metazoa</taxon>
        <taxon>Chordata</taxon>
        <taxon>Craniata</taxon>
        <taxon>Vertebrata</taxon>
        <taxon>Euteleostomi</taxon>
        <taxon>Actinopterygii</taxon>
        <taxon>Chondrostei</taxon>
        <taxon>Acipenseriformes</taxon>
        <taxon>Acipenseridae</taxon>
        <taxon>Huso</taxon>
    </lineage>
</organism>
<protein>
    <submittedName>
        <fullName evidence="1">Brain and acute leukemia cytoplasmic protein-like isoform X1</fullName>
    </submittedName>
</protein>
<name>A0ABR0ZV24_HUSHU</name>
<keyword evidence="2" id="KW-1185">Reference proteome</keyword>